<feature type="compositionally biased region" description="Polar residues" evidence="4">
    <location>
        <begin position="2572"/>
        <end position="2584"/>
    </location>
</feature>
<sequence length="3095" mass="348293">MLEDQVAYLLQRYLGNYVRGVNKEALKISVWQGDVELTNMQLKPEALNALKLPVRVKAGFLGSVKLKVPWSRLGQDPVLVYLDRIFILAEPATVVEGSSEDAVREAKKSRIREMEMKLLESRQMLKSEMNKSWLGSLIGTVIGNLKLSISNIHIRYEDLESNPQHPFAAGVTLDKLLAFTVDDKGQETFVTGGALEKTQKSLKLERMAVYLDSDINPWYTVKRWEDLQPSEWEQIFKFGTRNGKPEVDISESHTYVLQPVSGSAKYLKDLQYDSSERFQPLHQAAVNLDDVTLCLSRNGYRDLLKLADNFTAFNLRVKYAHYRPHVSVTADPVSWWKYAFNVVTDQIKKTRLRKKYISLYASLLKSDIERAVVEDNKEIDAIDLELDAEVILQWRMMAHKFVEKSMESESFLRKQKSKKSWWLFGWTHQPDKEESDPGIPTEEDWKRLNEIIGYKGDEQLLVNEKGDIPNILLNLSMRHNASKLFDSSKCLADLSCDNLECCVKLSSETKVVDIKLGSYRLLSPNGLLAVSESLSDSLVGAFSFKPHDVDVDWSVSAKASPCYVTYLKDSVNQIIDFFQSSGAVSQALVQETASAVQMTIDGVKRTAAKQVNRVLKERTRFLLDLDIAAPKITIPTEFFPDSVHSTKLLIDFGRLAISSQYDAECTSPEEINLYTQFNLVLRDVSAFLVDGEYSWGQDSLVQDRDLSKRTFMNILPVIDKCGVLLKLQQIRSPTANLPSTRLAMRLPSMGFYFSPSRYHRLLQVVNIFKGGDAEDPNLVQPWDEPDFADWGYHLTRKGVGGREAVWQRSYFCIVGSTLYMLENPKARSYKQYTSLRGKQLYQVPAEFIGNFDGVFAVFDAERSIGKVVLEDANALILHCDSENSRKMWQIHLQRAIYRASGIAPVAGPDESLSDSEESESSNRDSANLSQLENLFLSGLLDELKICLSYSGLIELSIRKNDVFIGTVVKALEIEDMFCPREPAQICYLARSFIKAADSPSLFNITSSGLDQIISEFEKNDGDEEFYEASENLNDSTSSTMSPTHEMQSQILSQSGIYDLKEPIFMRSASLLPPYINHLEEDQLRGDDTESFVKSQIIMLDQNSPLYSDVDKQVAITVSTLSFYCRRPTILAIMEFVNAINFKEDIHDEFSDDSPSAGGSHSLPKTVESDGLSSTQAVEPIVRSLLGKGKSRVIFGLQLDMSRAEIFLMTENDCKIATLAQDDFLADIKVFPSSFSIKASLGNLKISDDSLHTNHMYFWACDMRNPGGKSFVEMEFCSFNTEDEDYEGFDYSLIGKLSEVRIIYLNRFLQEVVVSYFMGLAPSNSKEVLQIKDHVSNSDKWITRSEIEGSPAVKLDFLLKNPIILMPKSSNSVDYLKLDVVQITVQNTFRWIGGIKNEIEAVHMEIMNIVVDDIKLNVGSGSELSESIIQDVKGVSFLMQRSLRDLCHNFPDIEVDIMVDGLKAALSNAEYEIIIDCARENMSETPNLMPLLKDESSALLFDVVGRISKRDVAFAESNSEASKIWISIKFSVRVDMLELRLYYGTSRDVSLASLQMNGLWFSYKSNSAGEGFLSSTLKDLIVVDDREGTEEELRLVIGKLDFDHFKSDHFIGNARMIGPAVLIFDAKYYEHSMALSLCIQRPRMLVTLDFLLAIAEFFVPAIRAEPLYDENANSSHFLDPTILDQSIFFQPSPEYSISPQKPLVADDERYEHFIYDGRGGILYLKDRHGAVLSCPSMEALIYIGNGKKLQFRNVTVKGGQHMDSSILLGINSSYFVNVDDSVILDSENESPDVQSSGRNIGMASQPAAPSMSTEMIFELQAIGPELTFYNKSRNVGQLLSNKLLHAHMDAFCRLVLNGGTIEMRAEIHDLTMESNGMKILEPFDVGVEFSNTLTKTVIHLKVTDIFMNFSFSILRLFLDVEDDILSFLSARSKKPTVLCSEFDQIGKIRSQSGHVYAFWRPRAPTGFAVLGDYLTPIDKAPTKGVIAVNTRLLRVKRPKSFTLVWPTFSKNAFRAETPTDFTKDSSIENPVCSIWFPESPDGYLALGCVASSGMAPPPRLYHSNLAFWRVDNAIGSFLPSESETLNLTERAFELRHFYLDFWCYSPENLQSLNITTASVGNDTIQSERSSLVNSRRRFEAVATFRLIWWNQGSGSRKKISIWRPVVPEGMVYFGDIAVQGYEPPNTCVVLQDSEDYDLYKGPSNYLLVSSMKKQRRMESVSFWMPEAPPGFVTLGCIACKGTPNQSDLLSLRCIRSDMVSMDEFSDGSVWDSSELMFSREQFSIWTVSNELGTFIAWKGLKKPPRRLALALAGPDLPSASDSTVIDAEIGTFSVALFDDFGGLMIPLCNLSLSDIGFSLHGVPDCLHSSVNFSLALRSYNDKYDVWEPLIEPIDGSLRYQYNPNGHSTASQIRITSTNDLNLNVSISNVNMVLHAYGSWSNISYTPVYFLSSEYVSYPKATGDSRSMIDVHQKRNYYIVPQNKLGMDIFIRTFNELELSQVIKMPAGDKKALEVPILRNTLDSHLKGNIHKQQRIMMTVIVAEAELQKKEGLSSCQYSIGLHILEDDHHPARSQISQQRARTSGVGSAGSDPTKIESVKWNEVFFFRVNSMIFSLFVDLFNVVGEPVGYCASSLEHLVASEEDSSSQKIISKFKWLELTSKESVVNLFLENSYHVGIGKIKCAVLIQPGVISGTTAKSVNRQKNTSLIQISPNQQGPWTTLRLNYGAPAACWQIGNDVIASELTVIDGNRYVNIRSLASVSNSTDYAIDLCLKRKDSDDDVQELLAKSREAPDDKDEFATDELFESEVFDTVVGWVAIANFKTVSCWVSSEFDLNLGWTWIDEWHVDKPSVDGADGWIYAEDFKSLKWPQSYNPLINGRARQRRWIRNRKRVADHSEFQVIIRALKPGESVPLPLPCLSQSSYVLYLRPSDSEATNRYAWSTVVNVSAQSQDAEASRDVLEVCVSALRECENLLYCSESGSSSNISQGLWFCLDIQGTEISKDAQSNPIQDWTISVKPPVTIANYLPFTAEISILETQNNGHFRCCYRGLFGPGESVRMYTADIRNPLYLSLLPQGGWLALNVSDNVQFFFFFFFF</sequence>
<dbReference type="InterPro" id="IPR009291">
    <property type="entry name" value="Vps62"/>
</dbReference>
<evidence type="ECO:0000259" key="5">
    <source>
        <dbReference type="PROSITE" id="PS50003"/>
    </source>
</evidence>
<dbReference type="InterPro" id="IPR001849">
    <property type="entry name" value="PH_domain"/>
</dbReference>
<comment type="similarity">
    <text evidence="1">Belongs to the VPS13 family.</text>
</comment>
<dbReference type="PANTHER" id="PTHR45523">
    <property type="entry name" value="TETRATRICOPEPTIDE REPEAT (TPR)-CONTAINING PROTEIN-RELATED"/>
    <property type="match status" value="1"/>
</dbReference>
<dbReference type="Pfam" id="PF06101">
    <property type="entry name" value="Vps62"/>
    <property type="match status" value="2"/>
</dbReference>
<dbReference type="EMBL" id="AUSU01000142">
    <property type="protein sequence ID" value="EPS74221.1"/>
    <property type="molecule type" value="Genomic_DNA"/>
</dbReference>
<feature type="region of interest" description="Disordered" evidence="4">
    <location>
        <begin position="2572"/>
        <end position="2591"/>
    </location>
</feature>
<evidence type="ECO:0000256" key="4">
    <source>
        <dbReference type="SAM" id="MobiDB-lite"/>
    </source>
</evidence>
<keyword evidence="3" id="KW-0445">Lipid transport</keyword>
<keyword evidence="7" id="KW-1185">Reference proteome</keyword>
<evidence type="ECO:0000313" key="6">
    <source>
        <dbReference type="EMBL" id="EPS74221.1"/>
    </source>
</evidence>
<gene>
    <name evidence="6" type="ORF">M569_00532</name>
</gene>
<dbReference type="Pfam" id="PF00169">
    <property type="entry name" value="PH"/>
    <property type="match status" value="1"/>
</dbReference>
<reference evidence="6 7" key="1">
    <citation type="journal article" date="2013" name="BMC Genomics">
        <title>The miniature genome of a carnivorous plant Genlisea aurea contains a low number of genes and short non-coding sequences.</title>
        <authorList>
            <person name="Leushkin E.V."/>
            <person name="Sutormin R.A."/>
            <person name="Nabieva E.R."/>
            <person name="Penin A.A."/>
            <person name="Kondrashov A.S."/>
            <person name="Logacheva M.D."/>
        </authorList>
    </citation>
    <scope>NUCLEOTIDE SEQUENCE [LARGE SCALE GENOMIC DNA]</scope>
</reference>
<comment type="caution">
    <text evidence="6">The sequence shown here is derived from an EMBL/GenBank/DDBJ whole genome shotgun (WGS) entry which is preliminary data.</text>
</comment>
<evidence type="ECO:0000256" key="1">
    <source>
        <dbReference type="ARBA" id="ARBA00006545"/>
    </source>
</evidence>
<dbReference type="PROSITE" id="PS50003">
    <property type="entry name" value="PH_DOMAIN"/>
    <property type="match status" value="1"/>
</dbReference>
<dbReference type="Proteomes" id="UP000015453">
    <property type="component" value="Unassembled WGS sequence"/>
</dbReference>
<dbReference type="Pfam" id="PF25036">
    <property type="entry name" value="VPS13_VAB"/>
    <property type="match status" value="1"/>
</dbReference>
<feature type="non-terminal residue" evidence="6">
    <location>
        <position position="3095"/>
    </location>
</feature>
<dbReference type="OrthoDB" id="428159at2759"/>
<protein>
    <recommendedName>
        <fullName evidence="5">PH domain-containing protein</fullName>
    </recommendedName>
</protein>
<dbReference type="PANTHER" id="PTHR45523:SF3">
    <property type="entry name" value="VACUOLAR PROTEIN SORTING-ASSOCIATED PROTEIN 13A"/>
    <property type="match status" value="1"/>
</dbReference>
<feature type="region of interest" description="Disordered" evidence="4">
    <location>
        <begin position="1150"/>
        <end position="1170"/>
    </location>
</feature>
<dbReference type="InterPro" id="IPR026854">
    <property type="entry name" value="VPS13_N"/>
</dbReference>
<name>S8D9L5_9LAMI</name>
<organism evidence="6 7">
    <name type="scientific">Genlisea aurea</name>
    <dbReference type="NCBI Taxonomy" id="192259"/>
    <lineage>
        <taxon>Eukaryota</taxon>
        <taxon>Viridiplantae</taxon>
        <taxon>Streptophyta</taxon>
        <taxon>Embryophyta</taxon>
        <taxon>Tracheophyta</taxon>
        <taxon>Spermatophyta</taxon>
        <taxon>Magnoliopsida</taxon>
        <taxon>eudicotyledons</taxon>
        <taxon>Gunneridae</taxon>
        <taxon>Pentapetalae</taxon>
        <taxon>asterids</taxon>
        <taxon>lamiids</taxon>
        <taxon>Lamiales</taxon>
        <taxon>Lentibulariaceae</taxon>
        <taxon>Genlisea</taxon>
    </lineage>
</organism>
<dbReference type="SUPFAM" id="SSF50729">
    <property type="entry name" value="PH domain-like"/>
    <property type="match status" value="1"/>
</dbReference>
<evidence type="ECO:0000313" key="7">
    <source>
        <dbReference type="Proteomes" id="UP000015453"/>
    </source>
</evidence>
<feature type="domain" description="PH" evidence="5">
    <location>
        <begin position="786"/>
        <end position="897"/>
    </location>
</feature>
<evidence type="ECO:0000256" key="2">
    <source>
        <dbReference type="ARBA" id="ARBA00022448"/>
    </source>
</evidence>
<dbReference type="Pfam" id="PF12624">
    <property type="entry name" value="VPS13_N"/>
    <property type="match status" value="1"/>
</dbReference>
<accession>S8D9L5</accession>
<keyword evidence="2" id="KW-0813">Transport</keyword>
<dbReference type="GO" id="GO:0006869">
    <property type="term" value="P:lipid transport"/>
    <property type="evidence" value="ECO:0007669"/>
    <property type="project" value="UniProtKB-KW"/>
</dbReference>
<proteinExistence type="inferred from homology"/>
<dbReference type="InterPro" id="IPR009543">
    <property type="entry name" value="VPS13_VAB"/>
</dbReference>
<evidence type="ECO:0000256" key="3">
    <source>
        <dbReference type="ARBA" id="ARBA00023055"/>
    </source>
</evidence>